<dbReference type="Proteomes" id="UP000578449">
    <property type="component" value="Unassembled WGS sequence"/>
</dbReference>
<keyword evidence="3" id="KW-0378">Hydrolase</keyword>
<dbReference type="InterPro" id="IPR002711">
    <property type="entry name" value="HNH"/>
</dbReference>
<dbReference type="Gene3D" id="1.10.30.50">
    <property type="match status" value="1"/>
</dbReference>
<dbReference type="InterPro" id="IPR003615">
    <property type="entry name" value="HNH_nuc"/>
</dbReference>
<gene>
    <name evidence="3" type="ORF">HNP84_007337</name>
</gene>
<evidence type="ECO:0000313" key="3">
    <source>
        <dbReference type="EMBL" id="MBB5137585.1"/>
    </source>
</evidence>
<comment type="caution">
    <text evidence="3">The sequence shown here is derived from an EMBL/GenBank/DDBJ whole genome shotgun (WGS) entry which is preliminary data.</text>
</comment>
<name>A0A840PNI0_9ACTN</name>
<dbReference type="GO" id="GO:0004519">
    <property type="term" value="F:endonuclease activity"/>
    <property type="evidence" value="ECO:0007669"/>
    <property type="project" value="UniProtKB-KW"/>
</dbReference>
<dbReference type="Pfam" id="PF01844">
    <property type="entry name" value="HNH"/>
    <property type="match status" value="1"/>
</dbReference>
<feature type="domain" description="HNH nuclease" evidence="2">
    <location>
        <begin position="14"/>
        <end position="76"/>
    </location>
</feature>
<dbReference type="EMBL" id="JACHGN010000019">
    <property type="protein sequence ID" value="MBB5137585.1"/>
    <property type="molecule type" value="Genomic_DNA"/>
</dbReference>
<sequence>MARSKGRTGRPWRRIWKRLRDSPGSEVCWLCGEPIDKTLPATHRESWTADHVDPISLGGAPRDPRLLRPAHRHCNSSRGNRLGSRGRALPTSEDW</sequence>
<dbReference type="SMART" id="SM00507">
    <property type="entry name" value="HNHc"/>
    <property type="match status" value="1"/>
</dbReference>
<reference evidence="3 4" key="1">
    <citation type="submission" date="2020-08" db="EMBL/GenBank/DDBJ databases">
        <title>Genomic Encyclopedia of Type Strains, Phase IV (KMG-IV): sequencing the most valuable type-strain genomes for metagenomic binning, comparative biology and taxonomic classification.</title>
        <authorList>
            <person name="Goeker M."/>
        </authorList>
    </citation>
    <scope>NUCLEOTIDE SEQUENCE [LARGE SCALE GENOMIC DNA]</scope>
    <source>
        <strain evidence="3 4">DSM 45615</strain>
    </source>
</reference>
<dbReference type="GO" id="GO:0008270">
    <property type="term" value="F:zinc ion binding"/>
    <property type="evidence" value="ECO:0007669"/>
    <property type="project" value="InterPro"/>
</dbReference>
<proteinExistence type="predicted"/>
<protein>
    <submittedName>
        <fullName evidence="3">5-methylcytosine-specific restriction endonuclease McrA</fullName>
    </submittedName>
</protein>
<evidence type="ECO:0000313" key="4">
    <source>
        <dbReference type="Proteomes" id="UP000578449"/>
    </source>
</evidence>
<dbReference type="GO" id="GO:0003676">
    <property type="term" value="F:nucleic acid binding"/>
    <property type="evidence" value="ECO:0007669"/>
    <property type="project" value="InterPro"/>
</dbReference>
<accession>A0A840PNI0</accession>
<evidence type="ECO:0000256" key="1">
    <source>
        <dbReference type="SAM" id="MobiDB-lite"/>
    </source>
</evidence>
<dbReference type="AlphaFoldDB" id="A0A840PNI0"/>
<keyword evidence="3" id="KW-0255">Endonuclease</keyword>
<feature type="region of interest" description="Disordered" evidence="1">
    <location>
        <begin position="51"/>
        <end position="95"/>
    </location>
</feature>
<evidence type="ECO:0000259" key="2">
    <source>
        <dbReference type="SMART" id="SM00507"/>
    </source>
</evidence>
<keyword evidence="4" id="KW-1185">Reference proteome</keyword>
<keyword evidence="3" id="KW-0540">Nuclease</keyword>
<feature type="compositionally biased region" description="Low complexity" evidence="1">
    <location>
        <begin position="76"/>
        <end position="87"/>
    </location>
</feature>
<dbReference type="RefSeq" id="WP_185054491.1">
    <property type="nucleotide sequence ID" value="NZ_BAABIX010000038.1"/>
</dbReference>
<organism evidence="3 4">
    <name type="scientific">Thermocatellispora tengchongensis</name>
    <dbReference type="NCBI Taxonomy" id="1073253"/>
    <lineage>
        <taxon>Bacteria</taxon>
        <taxon>Bacillati</taxon>
        <taxon>Actinomycetota</taxon>
        <taxon>Actinomycetes</taxon>
        <taxon>Streptosporangiales</taxon>
        <taxon>Streptosporangiaceae</taxon>
        <taxon>Thermocatellispora</taxon>
    </lineage>
</organism>